<evidence type="ECO:0000313" key="3">
    <source>
        <dbReference type="EMBL" id="GAX11999.1"/>
    </source>
</evidence>
<feature type="compositionally biased region" description="Acidic residues" evidence="1">
    <location>
        <begin position="8"/>
        <end position="29"/>
    </location>
</feature>
<sequence length="286" mass="31195">MMAGWDLAGDDDDDDDDEDASDDTSEESEREVILDDNVLDHIVLAAPDLDDAIKEFKKRTGTEPVVAGTIKGLGIKCARASFNDTSYIEIIAPDPKGPGPIGELLKSKAITELTPFHYAIRSSKTETLKDEVSQFGYTPDHITMFGAKADGSPRKWEMLYLYGHKMGGICPFFINWNNSDHPCATLPVVGKLKKFTIRAPEGDPVHELLEHAGVDSINIETGKPKISFQFSSAEGTVKFSASKAVGFKFPGFEDEDGEDASDEDMEFESPAAPELLPVGDIDDDSE</sequence>
<dbReference type="InterPro" id="IPR025870">
    <property type="entry name" value="Glyoxalase-like_dom"/>
</dbReference>
<dbReference type="Proteomes" id="UP000198406">
    <property type="component" value="Unassembled WGS sequence"/>
</dbReference>
<proteinExistence type="predicted"/>
<dbReference type="OrthoDB" id="41245at2759"/>
<feature type="region of interest" description="Disordered" evidence="1">
    <location>
        <begin position="248"/>
        <end position="286"/>
    </location>
</feature>
<organism evidence="3 4">
    <name type="scientific">Fistulifera solaris</name>
    <name type="common">Oleaginous diatom</name>
    <dbReference type="NCBI Taxonomy" id="1519565"/>
    <lineage>
        <taxon>Eukaryota</taxon>
        <taxon>Sar</taxon>
        <taxon>Stramenopiles</taxon>
        <taxon>Ochrophyta</taxon>
        <taxon>Bacillariophyta</taxon>
        <taxon>Bacillariophyceae</taxon>
        <taxon>Bacillariophycidae</taxon>
        <taxon>Naviculales</taxon>
        <taxon>Naviculaceae</taxon>
        <taxon>Fistulifera</taxon>
    </lineage>
</organism>
<comment type="caution">
    <text evidence="3">The sequence shown here is derived from an EMBL/GenBank/DDBJ whole genome shotgun (WGS) entry which is preliminary data.</text>
</comment>
<dbReference type="EMBL" id="BDSP01000048">
    <property type="protein sequence ID" value="GAX11999.1"/>
    <property type="molecule type" value="Genomic_DNA"/>
</dbReference>
<evidence type="ECO:0000256" key="1">
    <source>
        <dbReference type="SAM" id="MobiDB-lite"/>
    </source>
</evidence>
<feature type="compositionally biased region" description="Acidic residues" evidence="1">
    <location>
        <begin position="252"/>
        <end position="267"/>
    </location>
</feature>
<protein>
    <recommendedName>
        <fullName evidence="2">Glyoxalase-like domain-containing protein</fullName>
    </recommendedName>
</protein>
<dbReference type="Gene3D" id="3.10.180.10">
    <property type="entry name" value="2,3-Dihydroxybiphenyl 1,2-Dioxygenase, domain 1"/>
    <property type="match status" value="1"/>
</dbReference>
<dbReference type="SUPFAM" id="SSF54593">
    <property type="entry name" value="Glyoxalase/Bleomycin resistance protein/Dihydroxybiphenyl dioxygenase"/>
    <property type="match status" value="1"/>
</dbReference>
<dbReference type="AlphaFoldDB" id="A0A1Z5JDE9"/>
<gene>
    <name evidence="3" type="ORF">FisN_8Lh093</name>
</gene>
<reference evidence="3 4" key="1">
    <citation type="journal article" date="2015" name="Plant Cell">
        <title>Oil accumulation by the oleaginous diatom Fistulifera solaris as revealed by the genome and transcriptome.</title>
        <authorList>
            <person name="Tanaka T."/>
            <person name="Maeda Y."/>
            <person name="Veluchamy A."/>
            <person name="Tanaka M."/>
            <person name="Abida H."/>
            <person name="Marechal E."/>
            <person name="Bowler C."/>
            <person name="Muto M."/>
            <person name="Sunaga Y."/>
            <person name="Tanaka M."/>
            <person name="Yoshino T."/>
            <person name="Taniguchi T."/>
            <person name="Fukuda Y."/>
            <person name="Nemoto M."/>
            <person name="Matsumoto M."/>
            <person name="Wong P.S."/>
            <person name="Aburatani S."/>
            <person name="Fujibuchi W."/>
        </authorList>
    </citation>
    <scope>NUCLEOTIDE SEQUENCE [LARGE SCALE GENOMIC DNA]</scope>
    <source>
        <strain evidence="3 4">JPCC DA0580</strain>
    </source>
</reference>
<accession>A0A1Z5JDE9</accession>
<feature type="domain" description="Glyoxalase-like" evidence="2">
    <location>
        <begin position="39"/>
        <end position="211"/>
    </location>
</feature>
<dbReference type="InterPro" id="IPR029068">
    <property type="entry name" value="Glyas_Bleomycin-R_OHBP_Dase"/>
</dbReference>
<evidence type="ECO:0000259" key="2">
    <source>
        <dbReference type="Pfam" id="PF13468"/>
    </source>
</evidence>
<dbReference type="Pfam" id="PF13468">
    <property type="entry name" value="Glyoxalase_3"/>
    <property type="match status" value="1"/>
</dbReference>
<feature type="region of interest" description="Disordered" evidence="1">
    <location>
        <begin position="1"/>
        <end position="32"/>
    </location>
</feature>
<name>A0A1Z5JDE9_FISSO</name>
<dbReference type="InParanoid" id="A0A1Z5JDE9"/>
<keyword evidence="4" id="KW-1185">Reference proteome</keyword>
<evidence type="ECO:0000313" key="4">
    <source>
        <dbReference type="Proteomes" id="UP000198406"/>
    </source>
</evidence>